<feature type="region of interest" description="Disordered" evidence="1">
    <location>
        <begin position="348"/>
        <end position="379"/>
    </location>
</feature>
<dbReference type="InterPro" id="IPR012808">
    <property type="entry name" value="CHP02453"/>
</dbReference>
<reference evidence="2 3" key="1">
    <citation type="journal article" date="2019" name="Nat. Ecol. Evol.">
        <title>Megaphylogeny resolves global patterns of mushroom evolution.</title>
        <authorList>
            <person name="Varga T."/>
            <person name="Krizsan K."/>
            <person name="Foldi C."/>
            <person name="Dima B."/>
            <person name="Sanchez-Garcia M."/>
            <person name="Sanchez-Ramirez S."/>
            <person name="Szollosi G.J."/>
            <person name="Szarkandi J.G."/>
            <person name="Papp V."/>
            <person name="Albert L."/>
            <person name="Andreopoulos W."/>
            <person name="Angelini C."/>
            <person name="Antonin V."/>
            <person name="Barry K.W."/>
            <person name="Bougher N.L."/>
            <person name="Buchanan P."/>
            <person name="Buyck B."/>
            <person name="Bense V."/>
            <person name="Catcheside P."/>
            <person name="Chovatia M."/>
            <person name="Cooper J."/>
            <person name="Damon W."/>
            <person name="Desjardin D."/>
            <person name="Finy P."/>
            <person name="Geml J."/>
            <person name="Haridas S."/>
            <person name="Hughes K."/>
            <person name="Justo A."/>
            <person name="Karasinski D."/>
            <person name="Kautmanova I."/>
            <person name="Kiss B."/>
            <person name="Kocsube S."/>
            <person name="Kotiranta H."/>
            <person name="LaButti K.M."/>
            <person name="Lechner B.E."/>
            <person name="Liimatainen K."/>
            <person name="Lipzen A."/>
            <person name="Lukacs Z."/>
            <person name="Mihaltcheva S."/>
            <person name="Morgado L.N."/>
            <person name="Niskanen T."/>
            <person name="Noordeloos M.E."/>
            <person name="Ohm R.A."/>
            <person name="Ortiz-Santana B."/>
            <person name="Ovrebo C."/>
            <person name="Racz N."/>
            <person name="Riley R."/>
            <person name="Savchenko A."/>
            <person name="Shiryaev A."/>
            <person name="Soop K."/>
            <person name="Spirin V."/>
            <person name="Szebenyi C."/>
            <person name="Tomsovsky M."/>
            <person name="Tulloss R.E."/>
            <person name="Uehling J."/>
            <person name="Grigoriev I.V."/>
            <person name="Vagvolgyi C."/>
            <person name="Papp T."/>
            <person name="Martin F.M."/>
            <person name="Miettinen O."/>
            <person name="Hibbett D.S."/>
            <person name="Nagy L.G."/>
        </authorList>
    </citation>
    <scope>NUCLEOTIDE SEQUENCE [LARGE SCALE GENOMIC DNA]</scope>
    <source>
        <strain evidence="2 3">CBS 309.79</strain>
    </source>
</reference>
<feature type="compositionally biased region" description="Basic and acidic residues" evidence="1">
    <location>
        <begin position="22"/>
        <end position="32"/>
    </location>
</feature>
<dbReference type="OrthoDB" id="2537769at2759"/>
<feature type="compositionally biased region" description="Basic residues" evidence="1">
    <location>
        <begin position="53"/>
        <end position="73"/>
    </location>
</feature>
<dbReference type="Pfam" id="PF09365">
    <property type="entry name" value="DUF2461"/>
    <property type="match status" value="1"/>
</dbReference>
<feature type="compositionally biased region" description="Polar residues" evidence="1">
    <location>
        <begin position="1"/>
        <end position="11"/>
    </location>
</feature>
<dbReference type="PANTHER" id="PTHR36452:SF1">
    <property type="entry name" value="DUF2461 DOMAIN-CONTAINING PROTEIN"/>
    <property type="match status" value="1"/>
</dbReference>
<dbReference type="AlphaFoldDB" id="A0A5C3R080"/>
<evidence type="ECO:0008006" key="4">
    <source>
        <dbReference type="Google" id="ProtNLM"/>
    </source>
</evidence>
<protein>
    <recommendedName>
        <fullName evidence="4">TIGR02453 family protein</fullName>
    </recommendedName>
</protein>
<gene>
    <name evidence="2" type="ORF">BDV98DRAFT_599958</name>
</gene>
<dbReference type="PANTHER" id="PTHR36452">
    <property type="entry name" value="CHROMOSOME 12, WHOLE GENOME SHOTGUN SEQUENCE"/>
    <property type="match status" value="1"/>
</dbReference>
<dbReference type="EMBL" id="ML178814">
    <property type="protein sequence ID" value="TFL07683.1"/>
    <property type="molecule type" value="Genomic_DNA"/>
</dbReference>
<evidence type="ECO:0000313" key="2">
    <source>
        <dbReference type="EMBL" id="TFL07683.1"/>
    </source>
</evidence>
<dbReference type="STRING" id="1884261.A0A5C3R080"/>
<accession>A0A5C3R080</accession>
<evidence type="ECO:0000313" key="3">
    <source>
        <dbReference type="Proteomes" id="UP000305067"/>
    </source>
</evidence>
<dbReference type="Proteomes" id="UP000305067">
    <property type="component" value="Unassembled WGS sequence"/>
</dbReference>
<proteinExistence type="predicted"/>
<evidence type="ECO:0000256" key="1">
    <source>
        <dbReference type="SAM" id="MobiDB-lite"/>
    </source>
</evidence>
<organism evidence="2 3">
    <name type="scientific">Pterulicium gracile</name>
    <dbReference type="NCBI Taxonomy" id="1884261"/>
    <lineage>
        <taxon>Eukaryota</taxon>
        <taxon>Fungi</taxon>
        <taxon>Dikarya</taxon>
        <taxon>Basidiomycota</taxon>
        <taxon>Agaricomycotina</taxon>
        <taxon>Agaricomycetes</taxon>
        <taxon>Agaricomycetidae</taxon>
        <taxon>Agaricales</taxon>
        <taxon>Pleurotineae</taxon>
        <taxon>Pterulaceae</taxon>
        <taxon>Pterulicium</taxon>
    </lineage>
</organism>
<feature type="region of interest" description="Disordered" evidence="1">
    <location>
        <begin position="1"/>
        <end position="92"/>
    </location>
</feature>
<keyword evidence="3" id="KW-1185">Reference proteome</keyword>
<feature type="compositionally biased region" description="Acidic residues" evidence="1">
    <location>
        <begin position="83"/>
        <end position="92"/>
    </location>
</feature>
<feature type="compositionally biased region" description="Acidic residues" evidence="1">
    <location>
        <begin position="352"/>
        <end position="379"/>
    </location>
</feature>
<dbReference type="NCBIfam" id="TIGR02453">
    <property type="entry name" value="TIGR02453 family protein"/>
    <property type="match status" value="1"/>
</dbReference>
<feature type="compositionally biased region" description="Acidic residues" evidence="1">
    <location>
        <begin position="33"/>
        <end position="47"/>
    </location>
</feature>
<sequence>MSTTPRNTTRSSARKPRLSKGASKDTTYKDQSDSESADSDALDDSDAPSDKRPSKKRKAPSPRKKQPVRKRQKPSKDDKSAAEEDEDEDDFELQEGQKIIGSVVQAPKTGRVPPGQISRNTLNFLALLAKPENNDRKWFKLREPVFRVAEKEWKDFIDEFVPLLIEADPQIPHLPSRDMVHRIYNDVRFKTDKTPYKTGFSASTSRGGRKGHFAHYHFMIKPNNLSVIAGGAWQPERQDLANIRASILRSPARLRAVIADPVFVKYFGKPEPHSEGKKQSIFGGEDQLKVAPKGVDKDHPDIDLLKCRTIAVFHRFTDEQVADPDFKNELKRVAGVLRPFIHCLNEMMTLPPDDDDDADGGDEANDEEADASDAENVDE</sequence>
<name>A0A5C3R080_9AGAR</name>